<evidence type="ECO:0000256" key="4">
    <source>
        <dbReference type="PIRSR" id="PIRSR600542-1"/>
    </source>
</evidence>
<evidence type="ECO:0000256" key="3">
    <source>
        <dbReference type="ARBA" id="ARBA00023315"/>
    </source>
</evidence>
<organism evidence="7 8">
    <name type="scientific">Amycolatopsis taiwanensis</name>
    <dbReference type="NCBI Taxonomy" id="342230"/>
    <lineage>
        <taxon>Bacteria</taxon>
        <taxon>Bacillati</taxon>
        <taxon>Actinomycetota</taxon>
        <taxon>Actinomycetes</taxon>
        <taxon>Pseudonocardiales</taxon>
        <taxon>Pseudonocardiaceae</taxon>
        <taxon>Amycolatopsis</taxon>
    </lineage>
</organism>
<comment type="similarity">
    <text evidence="1 5">Belongs to the carnitine/choline acetyltransferase family.</text>
</comment>
<keyword evidence="2 5" id="KW-0808">Transferase</keyword>
<evidence type="ECO:0000256" key="2">
    <source>
        <dbReference type="ARBA" id="ARBA00022679"/>
    </source>
</evidence>
<reference evidence="7" key="1">
    <citation type="submission" date="2023-03" db="EMBL/GenBank/DDBJ databases">
        <title>Amycolatopsis taiwanensis NBRC 103393.</title>
        <authorList>
            <person name="Ichikawa N."/>
            <person name="Sato H."/>
            <person name="Tonouchi N."/>
        </authorList>
    </citation>
    <scope>NUCLEOTIDE SEQUENCE</scope>
    <source>
        <strain evidence="7">NBRC 103393</strain>
    </source>
</reference>
<gene>
    <name evidence="7" type="ORF">Atai01_46620</name>
</gene>
<dbReference type="Proteomes" id="UP001165136">
    <property type="component" value="Unassembled WGS sequence"/>
</dbReference>
<dbReference type="GO" id="GO:0016746">
    <property type="term" value="F:acyltransferase activity"/>
    <property type="evidence" value="ECO:0007669"/>
    <property type="project" value="UniProtKB-KW"/>
</dbReference>
<feature type="active site" description="Proton acceptor" evidence="4">
    <location>
        <position position="319"/>
    </location>
</feature>
<dbReference type="AlphaFoldDB" id="A0A9W6R2F4"/>
<dbReference type="SUPFAM" id="SSF52777">
    <property type="entry name" value="CoA-dependent acyltransferases"/>
    <property type="match status" value="2"/>
</dbReference>
<keyword evidence="3 5" id="KW-0012">Acyltransferase</keyword>
<dbReference type="Gene3D" id="3.30.559.70">
    <property type="entry name" value="Choline/Carnitine o-acyltransferase, domain 2"/>
    <property type="match status" value="1"/>
</dbReference>
<dbReference type="EMBL" id="BSTI01000010">
    <property type="protein sequence ID" value="GLY68043.1"/>
    <property type="molecule type" value="Genomic_DNA"/>
</dbReference>
<comment type="caution">
    <text evidence="7">The sequence shown here is derived from an EMBL/GenBank/DDBJ whole genome shotgun (WGS) entry which is preliminary data.</text>
</comment>
<keyword evidence="8" id="KW-1185">Reference proteome</keyword>
<evidence type="ECO:0000256" key="1">
    <source>
        <dbReference type="ARBA" id="ARBA00005232"/>
    </source>
</evidence>
<dbReference type="RefSeq" id="WP_285488172.1">
    <property type="nucleotide sequence ID" value="NZ_BSTI01000010.1"/>
</dbReference>
<dbReference type="InterPro" id="IPR000542">
    <property type="entry name" value="Carn_acyl_trans"/>
</dbReference>
<evidence type="ECO:0000313" key="8">
    <source>
        <dbReference type="Proteomes" id="UP001165136"/>
    </source>
</evidence>
<feature type="domain" description="Choline/carnitine acyltransferase" evidence="6">
    <location>
        <begin position="22"/>
        <end position="580"/>
    </location>
</feature>
<evidence type="ECO:0000313" key="7">
    <source>
        <dbReference type="EMBL" id="GLY68043.1"/>
    </source>
</evidence>
<dbReference type="PANTHER" id="PTHR22589">
    <property type="entry name" value="CARNITINE O-ACYLTRANSFERASE"/>
    <property type="match status" value="1"/>
</dbReference>
<proteinExistence type="inferred from homology"/>
<dbReference type="InterPro" id="IPR039551">
    <property type="entry name" value="Cho/carn_acyl_trans"/>
</dbReference>
<protein>
    <submittedName>
        <fullName evidence="7">Carnitine O-acetyltransferase</fullName>
    </submittedName>
</protein>
<dbReference type="PROSITE" id="PS00440">
    <property type="entry name" value="ACYLTRANSF_C_2"/>
    <property type="match status" value="1"/>
</dbReference>
<dbReference type="InterPro" id="IPR023213">
    <property type="entry name" value="CAT-like_dom_sf"/>
</dbReference>
<sequence length="592" mass="65762">MTVSNPEWSARTFGNEESLPRVPLPTLEDSCRRFLEWCTPLLTAEELARTETAVADFLAPESPAHELQATLEAYDRSEGVLSWLDTFWPYRYLGRRDRIALNANFFFLFQRSVLGQVERAAELIASAVDYKLKLDNELVAPVILRGRPQSMRQHKFLFSATRIPGQALDTARTPYSEDWPGPSQARHIIVFFRDTPFRMDVLAPDGRPYDPEQLADGLRSIMKTGKVVGDPTAAVGHFTTKARADWASNRQALLAAGNAEALDTIETALFCLCLEDFAPADTQEACDKLLHGDSGNRWFDKAVSFIVFGDGTAGINVEHCELDGTTILAFTDAVLSEERTSREAPEGLPAFEPVEFVLDNALREDARAAGESFAAYADATATKTVSFDFGANRAKQLGMSPDGFAQMAYQLAHKRAKGLNGATYESIATRQYRNGRTEAMRVLTPEVLAFVAAMEDPNASTEARRTAFRAAAAKHVSRAKECQAGDAPEQHLWELQLIQKRRGIEETPALYSSPGWLIMRNDYLSTSSAPSHNIQYFGFGSTSPQCIGVAYVLLPDRWNIYLSTPRQVADEMFRFADELTRAVEELQDLLAE</sequence>
<accession>A0A9W6R2F4</accession>
<dbReference type="InterPro" id="IPR042231">
    <property type="entry name" value="Cho/carn_acyl_trans_2"/>
</dbReference>
<evidence type="ECO:0000256" key="5">
    <source>
        <dbReference type="RuleBase" id="RU003801"/>
    </source>
</evidence>
<dbReference type="Gene3D" id="3.30.559.10">
    <property type="entry name" value="Chloramphenicol acetyltransferase-like domain"/>
    <property type="match status" value="1"/>
</dbReference>
<evidence type="ECO:0000259" key="6">
    <source>
        <dbReference type="Pfam" id="PF00755"/>
    </source>
</evidence>
<dbReference type="Pfam" id="PF00755">
    <property type="entry name" value="Carn_acyltransf"/>
    <property type="match status" value="1"/>
</dbReference>
<name>A0A9W6R2F4_9PSEU</name>